<dbReference type="OrthoDB" id="65624at2"/>
<dbReference type="Gene3D" id="3.40.50.150">
    <property type="entry name" value="Vaccinia Virus protein VP39"/>
    <property type="match status" value="1"/>
</dbReference>
<proteinExistence type="predicted"/>
<gene>
    <name evidence="2" type="ORF">E6W39_24510</name>
</gene>
<dbReference type="CDD" id="cd02440">
    <property type="entry name" value="AdoMet_MTases"/>
    <property type="match status" value="1"/>
</dbReference>
<evidence type="ECO:0000313" key="3">
    <source>
        <dbReference type="Proteomes" id="UP000319103"/>
    </source>
</evidence>
<dbReference type="GO" id="GO:0008757">
    <property type="term" value="F:S-adenosylmethionine-dependent methyltransferase activity"/>
    <property type="evidence" value="ECO:0007669"/>
    <property type="project" value="InterPro"/>
</dbReference>
<dbReference type="GO" id="GO:0032259">
    <property type="term" value="P:methylation"/>
    <property type="evidence" value="ECO:0007669"/>
    <property type="project" value="UniProtKB-KW"/>
</dbReference>
<feature type="domain" description="Methyltransferase type 11" evidence="1">
    <location>
        <begin position="61"/>
        <end position="148"/>
    </location>
</feature>
<protein>
    <submittedName>
        <fullName evidence="2">Class I SAM-dependent methyltransferase</fullName>
    </submittedName>
</protein>
<dbReference type="EMBL" id="VIGB01000003">
    <property type="protein sequence ID" value="TQF04809.1"/>
    <property type="molecule type" value="Genomic_DNA"/>
</dbReference>
<dbReference type="Proteomes" id="UP000319103">
    <property type="component" value="Unassembled WGS sequence"/>
</dbReference>
<comment type="caution">
    <text evidence="2">The sequence shown here is derived from an EMBL/GenBank/DDBJ whole genome shotgun (WGS) entry which is preliminary data.</text>
</comment>
<organism evidence="2 3">
    <name type="scientific">Kitasatospora acidiphila</name>
    <dbReference type="NCBI Taxonomy" id="2567942"/>
    <lineage>
        <taxon>Bacteria</taxon>
        <taxon>Bacillati</taxon>
        <taxon>Actinomycetota</taxon>
        <taxon>Actinomycetes</taxon>
        <taxon>Kitasatosporales</taxon>
        <taxon>Streptomycetaceae</taxon>
        <taxon>Kitasatospora</taxon>
    </lineage>
</organism>
<dbReference type="Pfam" id="PF08241">
    <property type="entry name" value="Methyltransf_11"/>
    <property type="match status" value="1"/>
</dbReference>
<dbReference type="SUPFAM" id="SSF53335">
    <property type="entry name" value="S-adenosyl-L-methionine-dependent methyltransferases"/>
    <property type="match status" value="1"/>
</dbReference>
<dbReference type="PANTHER" id="PTHR43591">
    <property type="entry name" value="METHYLTRANSFERASE"/>
    <property type="match status" value="1"/>
</dbReference>
<reference evidence="2 3" key="1">
    <citation type="submission" date="2019-06" db="EMBL/GenBank/DDBJ databases">
        <title>Description of Kitasatospora acidophila sp. nov. isolated from pine grove soil, and reclassification of Streptomyces novaecaesareae to Kitasatospora novaeceasareae comb. nov.</title>
        <authorList>
            <person name="Kim M.J."/>
        </authorList>
    </citation>
    <scope>NUCLEOTIDE SEQUENCE [LARGE SCALE GENOMIC DNA]</scope>
    <source>
        <strain evidence="2 3">MMS16-CNU292</strain>
    </source>
</reference>
<dbReference type="InterPro" id="IPR029063">
    <property type="entry name" value="SAM-dependent_MTases_sf"/>
</dbReference>
<evidence type="ECO:0000313" key="2">
    <source>
        <dbReference type="EMBL" id="TQF04809.1"/>
    </source>
</evidence>
<dbReference type="RefSeq" id="WP_141635364.1">
    <property type="nucleotide sequence ID" value="NZ_VIGB01000003.1"/>
</dbReference>
<name>A0A540W729_9ACTN</name>
<keyword evidence="2" id="KW-0808">Transferase</keyword>
<dbReference type="PANTHER" id="PTHR43591:SF24">
    <property type="entry name" value="2-METHOXY-6-POLYPRENYL-1,4-BENZOQUINOL METHYLASE, MITOCHONDRIAL"/>
    <property type="match status" value="1"/>
</dbReference>
<dbReference type="InterPro" id="IPR013216">
    <property type="entry name" value="Methyltransf_11"/>
</dbReference>
<keyword evidence="2" id="KW-0489">Methyltransferase</keyword>
<keyword evidence="3" id="KW-1185">Reference proteome</keyword>
<sequence>MTSNTAQQDAAVADRTILANSAYADGRHLAARQSIYRWQQPQYDLPGIVLEELASTRGTVLDIGCGNGRFVSRLHKDRPDLQVVGMDISAGILAEVEKPVLVADAQALPFADDSADAVLALHMLYHVGDIEATIQELARVLRPGGMLIASTNSDSDKRELEQLWMRAAGDVLGITDGPARVSLSSRFSLEKAPGYLAVMFKDIRVRELPGIIEVTDPGPVVAHLASYEAWAEQCGVPFHETIGRAAEIVAAVIADEGSFKITCLGGCSPLERDCRSGSSTKQSLTRR</sequence>
<evidence type="ECO:0000259" key="1">
    <source>
        <dbReference type="Pfam" id="PF08241"/>
    </source>
</evidence>
<accession>A0A540W729</accession>
<dbReference type="AlphaFoldDB" id="A0A540W729"/>